<accession>A0A7Z2G3L0</accession>
<proteinExistence type="predicted"/>
<dbReference type="RefSeq" id="WP_158757288.1">
    <property type="nucleotide sequence ID" value="NZ_CP046909.1"/>
</dbReference>
<dbReference type="EMBL" id="CP046909">
    <property type="protein sequence ID" value="QGZ54139.1"/>
    <property type="molecule type" value="Genomic_DNA"/>
</dbReference>
<evidence type="ECO:0008006" key="4">
    <source>
        <dbReference type="Google" id="ProtNLM"/>
    </source>
</evidence>
<keyword evidence="1" id="KW-0472">Membrane</keyword>
<dbReference type="OrthoDB" id="6369218at2"/>
<reference evidence="2 3" key="1">
    <citation type="submission" date="2019-12" db="EMBL/GenBank/DDBJ databases">
        <title>Paraburkholderia acidiphila 7Q-K02 sp. nov and Paraburkholderia acidisoli DHF22 sp. nov., two strains isolated from forest soil.</title>
        <authorList>
            <person name="Gao Z."/>
            <person name="Qiu L."/>
        </authorList>
    </citation>
    <scope>NUCLEOTIDE SEQUENCE [LARGE SCALE GENOMIC DNA]</scope>
    <source>
        <strain evidence="2 3">7Q-K02</strain>
    </source>
</reference>
<evidence type="ECO:0000313" key="3">
    <source>
        <dbReference type="Proteomes" id="UP000434209"/>
    </source>
</evidence>
<evidence type="ECO:0000313" key="2">
    <source>
        <dbReference type="EMBL" id="QGZ54139.1"/>
    </source>
</evidence>
<gene>
    <name evidence="2" type="ORF">FAZ97_03960</name>
</gene>
<dbReference type="KEGG" id="pacp:FAZ97_03960"/>
<evidence type="ECO:0000256" key="1">
    <source>
        <dbReference type="SAM" id="Phobius"/>
    </source>
</evidence>
<dbReference type="AlphaFoldDB" id="A0A7Z2G3L0"/>
<dbReference type="Proteomes" id="UP000434209">
    <property type="component" value="Chromosome 1"/>
</dbReference>
<name>A0A7Z2G3L0_9BURK</name>
<keyword evidence="1" id="KW-1133">Transmembrane helix</keyword>
<keyword evidence="3" id="KW-1185">Reference proteome</keyword>
<feature type="transmembrane region" description="Helical" evidence="1">
    <location>
        <begin position="76"/>
        <end position="109"/>
    </location>
</feature>
<sequence>MSLIVAGRFTTFPAAEAAAEKLYAGGFLEEDVNLFFVNPRGQHARHAMPDTHPAAGAPPGAIGVPPHHTRNITAGAVAGAVVGVVLFSAFSAALPTVVIAAGVGAWIGARIGAGVGAKATAQHMAAHHERVHREMRSDGVLLSVHVCYENQDLAAQLLRDGGAADIECASGQWHDGHWADFDPTRAPMPFAAPGGQRI</sequence>
<protein>
    <recommendedName>
        <fullName evidence="4">Glycine zipper domain-containing protein</fullName>
    </recommendedName>
</protein>
<organism evidence="2 3">
    <name type="scientific">Paraburkholderia acidiphila</name>
    <dbReference type="NCBI Taxonomy" id="2571747"/>
    <lineage>
        <taxon>Bacteria</taxon>
        <taxon>Pseudomonadati</taxon>
        <taxon>Pseudomonadota</taxon>
        <taxon>Betaproteobacteria</taxon>
        <taxon>Burkholderiales</taxon>
        <taxon>Burkholderiaceae</taxon>
        <taxon>Paraburkholderia</taxon>
    </lineage>
</organism>
<keyword evidence="1" id="KW-0812">Transmembrane</keyword>